<comment type="caution">
    <text evidence="2">The sequence shown here is derived from an EMBL/GenBank/DDBJ whole genome shotgun (WGS) entry which is preliminary data.</text>
</comment>
<evidence type="ECO:0000313" key="3">
    <source>
        <dbReference type="Proteomes" id="UP000249757"/>
    </source>
</evidence>
<reference evidence="3" key="1">
    <citation type="journal article" date="2022" name="Microb. Genom.">
        <title>A global pangenome for the wheat fungal pathogen Pyrenophora tritici-repentis and prediction of effector protein structural homology.</title>
        <authorList>
            <person name="Moolhuijzen P.M."/>
            <person name="See P.T."/>
            <person name="Shi G."/>
            <person name="Powell H.R."/>
            <person name="Cockram J."/>
            <person name="Jorgensen L.N."/>
            <person name="Benslimane H."/>
            <person name="Strelkov S.E."/>
            <person name="Turner J."/>
            <person name="Liu Z."/>
            <person name="Moffat C.S."/>
        </authorList>
    </citation>
    <scope>NUCLEOTIDE SEQUENCE [LARGE SCALE GENOMIC DNA]</scope>
</reference>
<dbReference type="AlphaFoldDB" id="A0A922NQK1"/>
<sequence>MPSTNVAAKDPTSKPKETKPELKDNDTGRIKNRLECAYRVCHINALLRRDLHKAYETIRSNREAAKKQVVQEDALNEMRQELFPTRKLVDRFWNLLGQRKVKVPEDLRASYIALKSMSLDNLGPKKAAKAAKKAAGKLKAAAKPLNKAQRRTEKKERERKEREANSTTLFLLHDLDGETYDVRKPIAIAEESEEEVAIEHVNFMKNGSSGRPPTLSTPKSVPEKIVPPQVIPPFGLVPDNVVAGVKRKSDDSESVTAIKMPTIEEDAKTDKVDGVKRKADDSEPMTAAKMPRIEDETKTDDTEGKKRNAEDGVKTDEVAEVKGKADDDAKTDDVEGENRKAEDDAKTDGVQEEK</sequence>
<accession>A0A922NQK1</accession>
<evidence type="ECO:0000313" key="2">
    <source>
        <dbReference type="EMBL" id="KAI1518799.1"/>
    </source>
</evidence>
<feature type="compositionally biased region" description="Low complexity" evidence="1">
    <location>
        <begin position="137"/>
        <end position="147"/>
    </location>
</feature>
<feature type="compositionally biased region" description="Basic and acidic residues" evidence="1">
    <location>
        <begin position="150"/>
        <end position="164"/>
    </location>
</feature>
<dbReference type="Proteomes" id="UP000249757">
    <property type="component" value="Unassembled WGS sequence"/>
</dbReference>
<feature type="compositionally biased region" description="Basic and acidic residues" evidence="1">
    <location>
        <begin position="11"/>
        <end position="26"/>
    </location>
</feature>
<name>A0A922NQK1_9PLEO</name>
<gene>
    <name evidence="2" type="ORF">Ptr86124_001927</name>
</gene>
<evidence type="ECO:0000256" key="1">
    <source>
        <dbReference type="SAM" id="MobiDB-lite"/>
    </source>
</evidence>
<feature type="compositionally biased region" description="Basic and acidic residues" evidence="1">
    <location>
        <begin position="291"/>
        <end position="354"/>
    </location>
</feature>
<proteinExistence type="predicted"/>
<feature type="region of interest" description="Disordered" evidence="1">
    <location>
        <begin position="135"/>
        <end position="164"/>
    </location>
</feature>
<keyword evidence="3" id="KW-1185">Reference proteome</keyword>
<protein>
    <submittedName>
        <fullName evidence="2">Uncharacterized protein</fullName>
    </submittedName>
</protein>
<dbReference type="EMBL" id="NRDI02000002">
    <property type="protein sequence ID" value="KAI1518799.1"/>
    <property type="molecule type" value="Genomic_DNA"/>
</dbReference>
<organism evidence="2 3">
    <name type="scientific">Pyrenophora tritici-repentis</name>
    <dbReference type="NCBI Taxonomy" id="45151"/>
    <lineage>
        <taxon>Eukaryota</taxon>
        <taxon>Fungi</taxon>
        <taxon>Dikarya</taxon>
        <taxon>Ascomycota</taxon>
        <taxon>Pezizomycotina</taxon>
        <taxon>Dothideomycetes</taxon>
        <taxon>Pleosporomycetidae</taxon>
        <taxon>Pleosporales</taxon>
        <taxon>Pleosporineae</taxon>
        <taxon>Pleosporaceae</taxon>
        <taxon>Pyrenophora</taxon>
    </lineage>
</organism>
<dbReference type="OrthoDB" id="3691136at2759"/>
<feature type="region of interest" description="Disordered" evidence="1">
    <location>
        <begin position="245"/>
        <end position="354"/>
    </location>
</feature>
<feature type="region of interest" description="Disordered" evidence="1">
    <location>
        <begin position="1"/>
        <end position="26"/>
    </location>
</feature>
<feature type="compositionally biased region" description="Basic and acidic residues" evidence="1">
    <location>
        <begin position="265"/>
        <end position="281"/>
    </location>
</feature>